<comment type="caution">
    <text evidence="5">The sequence shown here is derived from an EMBL/GenBank/DDBJ whole genome shotgun (WGS) entry which is preliminary data.</text>
</comment>
<name>A0A8H6HH17_9AGAR</name>
<dbReference type="AlphaFoldDB" id="A0A8H6HH17"/>
<evidence type="ECO:0000259" key="4">
    <source>
        <dbReference type="Pfam" id="PF02816"/>
    </source>
</evidence>
<evidence type="ECO:0000256" key="3">
    <source>
        <dbReference type="ARBA" id="ARBA00022777"/>
    </source>
</evidence>
<dbReference type="OrthoDB" id="301415at2759"/>
<dbReference type="Proteomes" id="UP000521943">
    <property type="component" value="Unassembled WGS sequence"/>
</dbReference>
<evidence type="ECO:0000256" key="1">
    <source>
        <dbReference type="ARBA" id="ARBA00022527"/>
    </source>
</evidence>
<feature type="domain" description="Alpha-type protein kinase" evidence="4">
    <location>
        <begin position="51"/>
        <end position="234"/>
    </location>
</feature>
<organism evidence="5 6">
    <name type="scientific">Ephemerocybe angulata</name>
    <dbReference type="NCBI Taxonomy" id="980116"/>
    <lineage>
        <taxon>Eukaryota</taxon>
        <taxon>Fungi</taxon>
        <taxon>Dikarya</taxon>
        <taxon>Basidiomycota</taxon>
        <taxon>Agaricomycotina</taxon>
        <taxon>Agaricomycetes</taxon>
        <taxon>Agaricomycetidae</taxon>
        <taxon>Agaricales</taxon>
        <taxon>Agaricineae</taxon>
        <taxon>Psathyrellaceae</taxon>
        <taxon>Ephemerocybe</taxon>
    </lineage>
</organism>
<keyword evidence="6" id="KW-1185">Reference proteome</keyword>
<sequence length="249" mass="27978">MKLTDNVIITLVRPKGTITDFLSLEVPSFVATLEQAKTYQGLLSVTPSPLGKGGFKTAHAATLIGCSDPNRLSKHFDGQQLVAKRPYTKSGRHLGGMKRLPVQEELLHIINECNLMYWCSTIMRCVYQFISAKVEEKGEPPFEIPNLRFVRSGFCYAISSQGESISPMITLGYMLEEMIHGDFVKYIHNGHPVPCTEPPLSDEEYKIAEFLCFTQHVQYLQTKGLAFISDYQGECPYGCMPLHCVLTKF</sequence>
<dbReference type="InterPro" id="IPR004166">
    <property type="entry name" value="a-kinase_dom"/>
</dbReference>
<reference evidence="5 6" key="1">
    <citation type="submission" date="2020-07" db="EMBL/GenBank/DDBJ databases">
        <title>Comparative genomics of pyrophilous fungi reveals a link between fire events and developmental genes.</title>
        <authorList>
            <consortium name="DOE Joint Genome Institute"/>
            <person name="Steindorff A.S."/>
            <person name="Carver A."/>
            <person name="Calhoun S."/>
            <person name="Stillman K."/>
            <person name="Liu H."/>
            <person name="Lipzen A."/>
            <person name="Pangilinan J."/>
            <person name="Labutti K."/>
            <person name="Bruns T.D."/>
            <person name="Grigoriev I.V."/>
        </authorList>
    </citation>
    <scope>NUCLEOTIDE SEQUENCE [LARGE SCALE GENOMIC DNA]</scope>
    <source>
        <strain evidence="5 6">CBS 144469</strain>
    </source>
</reference>
<dbReference type="EMBL" id="JACGCI010000103">
    <property type="protein sequence ID" value="KAF6745673.1"/>
    <property type="molecule type" value="Genomic_DNA"/>
</dbReference>
<dbReference type="GO" id="GO:0004674">
    <property type="term" value="F:protein serine/threonine kinase activity"/>
    <property type="evidence" value="ECO:0007669"/>
    <property type="project" value="UniProtKB-KW"/>
</dbReference>
<evidence type="ECO:0000313" key="5">
    <source>
        <dbReference type="EMBL" id="KAF6745673.1"/>
    </source>
</evidence>
<keyword evidence="2" id="KW-0808">Transferase</keyword>
<protein>
    <recommendedName>
        <fullName evidence="4">Alpha-type protein kinase domain-containing protein</fullName>
    </recommendedName>
</protein>
<proteinExistence type="predicted"/>
<keyword evidence="1" id="KW-0723">Serine/threonine-protein kinase</keyword>
<gene>
    <name evidence="5" type="ORF">DFP72DRAFT_824152</name>
</gene>
<accession>A0A8H6HH17</accession>
<evidence type="ECO:0000313" key="6">
    <source>
        <dbReference type="Proteomes" id="UP000521943"/>
    </source>
</evidence>
<dbReference type="GO" id="GO:0005524">
    <property type="term" value="F:ATP binding"/>
    <property type="evidence" value="ECO:0007669"/>
    <property type="project" value="InterPro"/>
</dbReference>
<evidence type="ECO:0000256" key="2">
    <source>
        <dbReference type="ARBA" id="ARBA00022679"/>
    </source>
</evidence>
<dbReference type="Gene3D" id="3.20.200.10">
    <property type="entry name" value="MHCK/EF2 kinase"/>
    <property type="match status" value="1"/>
</dbReference>
<dbReference type="Pfam" id="PF02816">
    <property type="entry name" value="Alpha_kinase"/>
    <property type="match status" value="1"/>
</dbReference>
<keyword evidence="3" id="KW-0418">Kinase</keyword>